<organism evidence="5 6">
    <name type="scientific">Pseudosulfitobacter pseudonitzschiae</name>
    <dbReference type="NCBI Taxonomy" id="1402135"/>
    <lineage>
        <taxon>Bacteria</taxon>
        <taxon>Pseudomonadati</taxon>
        <taxon>Pseudomonadota</taxon>
        <taxon>Alphaproteobacteria</taxon>
        <taxon>Rhodobacterales</taxon>
        <taxon>Roseobacteraceae</taxon>
        <taxon>Pseudosulfitobacter</taxon>
    </lineage>
</organism>
<evidence type="ECO:0000256" key="1">
    <source>
        <dbReference type="ARBA" id="ARBA00007734"/>
    </source>
</evidence>
<dbReference type="CDD" id="cd00254">
    <property type="entry name" value="LT-like"/>
    <property type="match status" value="1"/>
</dbReference>
<dbReference type="SUPFAM" id="SSF101082">
    <property type="entry name" value="Typo IV secretion system protein TraC"/>
    <property type="match status" value="1"/>
</dbReference>
<dbReference type="AlphaFoldDB" id="A0A073IWC7"/>
<dbReference type="RefSeq" id="WP_037931012.1">
    <property type="nucleotide sequence ID" value="NZ_FQVP01000014.1"/>
</dbReference>
<evidence type="ECO:0000313" key="5">
    <source>
        <dbReference type="EMBL" id="KEJ94044.1"/>
    </source>
</evidence>
<dbReference type="PANTHER" id="PTHR37423:SF2">
    <property type="entry name" value="MEMBRANE-BOUND LYTIC MUREIN TRANSGLYCOSYLASE C"/>
    <property type="match status" value="1"/>
</dbReference>
<feature type="domain" description="Transglycosylase SLT" evidence="4">
    <location>
        <begin position="147"/>
        <end position="229"/>
    </location>
</feature>
<keyword evidence="6" id="KW-1185">Reference proteome</keyword>
<feature type="chain" id="PRO_5001689998" evidence="3">
    <location>
        <begin position="23"/>
        <end position="370"/>
    </location>
</feature>
<dbReference type="PANTHER" id="PTHR37423">
    <property type="entry name" value="SOLUBLE LYTIC MUREIN TRANSGLYCOSYLASE-RELATED"/>
    <property type="match status" value="1"/>
</dbReference>
<gene>
    <name evidence="5" type="ORF">SUH3_11805</name>
</gene>
<dbReference type="OrthoDB" id="9815002at2"/>
<evidence type="ECO:0000256" key="2">
    <source>
        <dbReference type="ARBA" id="ARBA00009387"/>
    </source>
</evidence>
<evidence type="ECO:0000256" key="3">
    <source>
        <dbReference type="SAM" id="SignalP"/>
    </source>
</evidence>
<comment type="caution">
    <text evidence="5">The sequence shown here is derived from an EMBL/GenBank/DDBJ whole genome shotgun (WGS) entry which is preliminary data.</text>
</comment>
<keyword evidence="3" id="KW-0732">Signal</keyword>
<dbReference type="SUPFAM" id="SSF53955">
    <property type="entry name" value="Lysozyme-like"/>
    <property type="match status" value="1"/>
</dbReference>
<dbReference type="Gene3D" id="1.10.530.10">
    <property type="match status" value="1"/>
</dbReference>
<dbReference type="Proteomes" id="UP000027746">
    <property type="component" value="Unassembled WGS sequence"/>
</dbReference>
<dbReference type="InterPro" id="IPR023346">
    <property type="entry name" value="Lysozyme-like_dom_sf"/>
</dbReference>
<evidence type="ECO:0000259" key="4">
    <source>
        <dbReference type="Pfam" id="PF01464"/>
    </source>
</evidence>
<name>A0A073IWC7_9RHOB</name>
<dbReference type="Pfam" id="PF01464">
    <property type="entry name" value="SLT"/>
    <property type="match status" value="1"/>
</dbReference>
<comment type="similarity">
    <text evidence="2">Belongs to the virb1 family.</text>
</comment>
<dbReference type="EMBL" id="JAMD01000020">
    <property type="protein sequence ID" value="KEJ94044.1"/>
    <property type="molecule type" value="Genomic_DNA"/>
</dbReference>
<evidence type="ECO:0000313" key="6">
    <source>
        <dbReference type="Proteomes" id="UP000027746"/>
    </source>
</evidence>
<accession>A0A073IWC7</accession>
<sequence length="370" mass="39467">MSRAAIISAGLCLGLGALPALAQGVPTQDNSAIGRAIARVTALAEDLGVQQDKDRTESTLADVQADQLRVLEEMTSAITGPGFDIRALEGNADFGVAAVYPNTDPSPMNSRLFGEGRETVEMMIVEVAGEFAGAPGVARAGLSATQWRCLFQALIKQESRFNVAAESPVGAYGLTQLMPGTASDLGVDRYDVKDNLRGGARYITTQLNRFGNIPHALAAYNAGPGRVIEFGGVPPFAETQGYVRNISKFYNEYLAVVGGADALGTLSPSDFALAEYASISEAGVYYAADSSATTEQVINRLRAIILQIDAQPNAKAAWELNTYAKAEIGRILNLRVRLMAANQQREAAYAQHLVADRLAERDFMQMGVPE</sequence>
<reference evidence="5 6" key="1">
    <citation type="submission" date="2014-01" db="EMBL/GenBank/DDBJ databases">
        <title>Sulfitobacter sp. H3 (MCCC 1A00686) Genome Sequencing.</title>
        <authorList>
            <person name="Lai Q."/>
            <person name="Hong Z."/>
        </authorList>
    </citation>
    <scope>NUCLEOTIDE SEQUENCE [LARGE SCALE GENOMIC DNA]</scope>
    <source>
        <strain evidence="5 6">H3</strain>
    </source>
</reference>
<feature type="signal peptide" evidence="3">
    <location>
        <begin position="1"/>
        <end position="22"/>
    </location>
</feature>
<protein>
    <submittedName>
        <fullName evidence="5">Lytic transglycosylase</fullName>
    </submittedName>
</protein>
<proteinExistence type="inferred from homology"/>
<comment type="similarity">
    <text evidence="1">Belongs to the transglycosylase Slt family.</text>
</comment>
<dbReference type="InterPro" id="IPR008258">
    <property type="entry name" value="Transglycosylase_SLT_dom_1"/>
</dbReference>